<reference evidence="12 13" key="1">
    <citation type="submission" date="2014-06" db="EMBL/GenBank/DDBJ databases">
        <title>Helicobacter pullorum isolates in fresh chicken meat - phenotypic and genotypic features.</title>
        <authorList>
            <person name="Borges V."/>
            <person name="Santos A."/>
            <person name="Correia C.B."/>
            <person name="Saraiva M."/>
            <person name="Menard A."/>
            <person name="Vieira L."/>
            <person name="Sampaio D.A."/>
            <person name="Gomes J.P."/>
            <person name="Oleastro M."/>
        </authorList>
    </citation>
    <scope>NUCLEOTIDE SEQUENCE [LARGE SCALE GENOMIC DNA]</scope>
    <source>
        <strain evidence="12 13">229334/12</strain>
    </source>
</reference>
<evidence type="ECO:0000256" key="2">
    <source>
        <dbReference type="ARBA" id="ARBA00012118"/>
    </source>
</evidence>
<comment type="caution">
    <text evidence="12">The sequence shown here is derived from an EMBL/GenBank/DDBJ whole genome shotgun (WGS) entry which is preliminary data.</text>
</comment>
<dbReference type="Pfam" id="PF00265">
    <property type="entry name" value="TK"/>
    <property type="match status" value="1"/>
</dbReference>
<accession>A0A0N1EAV3</accession>
<evidence type="ECO:0000256" key="3">
    <source>
        <dbReference type="ARBA" id="ARBA00022634"/>
    </source>
</evidence>
<gene>
    <name evidence="12" type="ORF">HPU229334_08240</name>
</gene>
<dbReference type="PATRIC" id="fig|35818.11.peg.1630"/>
<evidence type="ECO:0000313" key="13">
    <source>
        <dbReference type="Proteomes" id="UP000037997"/>
    </source>
</evidence>
<dbReference type="AlphaFoldDB" id="A0A0N1EAV3"/>
<comment type="catalytic activity">
    <reaction evidence="10">
        <text>thymidine + ATP = dTMP + ADP + H(+)</text>
        <dbReference type="Rhea" id="RHEA:19129"/>
        <dbReference type="ChEBI" id="CHEBI:15378"/>
        <dbReference type="ChEBI" id="CHEBI:17748"/>
        <dbReference type="ChEBI" id="CHEBI:30616"/>
        <dbReference type="ChEBI" id="CHEBI:63528"/>
        <dbReference type="ChEBI" id="CHEBI:456216"/>
        <dbReference type="EC" id="2.7.1.21"/>
    </reaction>
</comment>
<dbReference type="PIRSF" id="PIRSF035805">
    <property type="entry name" value="TK_cell"/>
    <property type="match status" value="1"/>
</dbReference>
<organism evidence="12 13">
    <name type="scientific">Helicobacter pullorum</name>
    <dbReference type="NCBI Taxonomy" id="35818"/>
    <lineage>
        <taxon>Bacteria</taxon>
        <taxon>Pseudomonadati</taxon>
        <taxon>Campylobacterota</taxon>
        <taxon>Epsilonproteobacteria</taxon>
        <taxon>Campylobacterales</taxon>
        <taxon>Helicobacteraceae</taxon>
        <taxon>Helicobacter</taxon>
    </lineage>
</organism>
<dbReference type="GO" id="GO:0071897">
    <property type="term" value="P:DNA biosynthetic process"/>
    <property type="evidence" value="ECO:0007669"/>
    <property type="project" value="UniProtKB-KW"/>
</dbReference>
<evidence type="ECO:0000256" key="10">
    <source>
        <dbReference type="RuleBase" id="RU000544"/>
    </source>
</evidence>
<evidence type="ECO:0000256" key="7">
    <source>
        <dbReference type="ARBA" id="ARBA00022840"/>
    </source>
</evidence>
<dbReference type="GO" id="GO:0046104">
    <property type="term" value="P:thymidine metabolic process"/>
    <property type="evidence" value="ECO:0007669"/>
    <property type="project" value="TreeGrafter"/>
</dbReference>
<dbReference type="PANTHER" id="PTHR11441">
    <property type="entry name" value="THYMIDINE KINASE"/>
    <property type="match status" value="1"/>
</dbReference>
<keyword evidence="6 10" id="KW-0418">Kinase</keyword>
<keyword evidence="5 10" id="KW-0547">Nucleotide-binding</keyword>
<evidence type="ECO:0000313" key="12">
    <source>
        <dbReference type="EMBL" id="KPH55430.1"/>
    </source>
</evidence>
<evidence type="ECO:0000256" key="5">
    <source>
        <dbReference type="ARBA" id="ARBA00022741"/>
    </source>
</evidence>
<proteinExistence type="inferred from homology"/>
<keyword evidence="4 10" id="KW-0808">Transferase</keyword>
<feature type="active site" description="Proton acceptor" evidence="8">
    <location>
        <position position="80"/>
    </location>
</feature>
<dbReference type="Gene3D" id="3.40.50.300">
    <property type="entry name" value="P-loop containing nucleotide triphosphate hydrolases"/>
    <property type="match status" value="1"/>
</dbReference>
<dbReference type="SUPFAM" id="SSF52540">
    <property type="entry name" value="P-loop containing nucleoside triphosphate hydrolases"/>
    <property type="match status" value="1"/>
</dbReference>
<dbReference type="EC" id="2.7.1.21" evidence="2 10"/>
<evidence type="ECO:0000256" key="6">
    <source>
        <dbReference type="ARBA" id="ARBA00022777"/>
    </source>
</evidence>
<dbReference type="GO" id="GO:0005524">
    <property type="term" value="F:ATP binding"/>
    <property type="evidence" value="ECO:0007669"/>
    <property type="project" value="UniProtKB-KW"/>
</dbReference>
<keyword evidence="7 10" id="KW-0067">ATP-binding</keyword>
<keyword evidence="3 10" id="KW-0237">DNA synthesis</keyword>
<name>A0A0N1EAV3_9HELI</name>
<evidence type="ECO:0000256" key="9">
    <source>
        <dbReference type="PIRSR" id="PIRSR035805-2"/>
    </source>
</evidence>
<dbReference type="Proteomes" id="UP000037997">
    <property type="component" value="Unassembled WGS sequence"/>
</dbReference>
<evidence type="ECO:0000256" key="4">
    <source>
        <dbReference type="ARBA" id="ARBA00022679"/>
    </source>
</evidence>
<evidence type="ECO:0000256" key="11">
    <source>
        <dbReference type="RuleBase" id="RU004165"/>
    </source>
</evidence>
<evidence type="ECO:0000256" key="1">
    <source>
        <dbReference type="ARBA" id="ARBA00007587"/>
    </source>
</evidence>
<dbReference type="EMBL" id="JNOC01000043">
    <property type="protein sequence ID" value="KPH55430.1"/>
    <property type="molecule type" value="Genomic_DNA"/>
</dbReference>
<evidence type="ECO:0000256" key="8">
    <source>
        <dbReference type="PIRSR" id="PIRSR035805-1"/>
    </source>
</evidence>
<feature type="binding site" evidence="9">
    <location>
        <position position="158"/>
    </location>
    <ligand>
        <name>substrate</name>
    </ligand>
</feature>
<protein>
    <recommendedName>
        <fullName evidence="2 10">Thymidine kinase</fullName>
        <ecNumber evidence="2 10">2.7.1.21</ecNumber>
    </recommendedName>
</protein>
<dbReference type="GO" id="GO:0004797">
    <property type="term" value="F:thymidine kinase activity"/>
    <property type="evidence" value="ECO:0007669"/>
    <property type="project" value="UniProtKB-EC"/>
</dbReference>
<comment type="similarity">
    <text evidence="1 11">Belongs to the thymidine kinase family.</text>
</comment>
<sequence>MINLIIGSMKSGKSARLLETAYKLKSSLSKKEQDKVIFIRPSCDTRNFITRKVIDFNHKEILYGNEYTDLKDFDYIFIDEVQFFKKKYIQSLIANRKKKAGIFCAGLNADIKNKVWGNIATLIPFVSSIELLKANCDICGAKESAIYNIGDGKIGDNYKVVCPRCKIELN</sequence>
<dbReference type="OrthoDB" id="9781579at2"/>
<dbReference type="InterPro" id="IPR001267">
    <property type="entry name" value="Thymidine_kinase"/>
</dbReference>
<dbReference type="RefSeq" id="WP_005022168.1">
    <property type="nucleotide sequence ID" value="NZ_CABKNZ010000042.1"/>
</dbReference>
<dbReference type="InterPro" id="IPR027417">
    <property type="entry name" value="P-loop_NTPase"/>
</dbReference>
<dbReference type="PANTHER" id="PTHR11441:SF0">
    <property type="entry name" value="THYMIDINE KINASE, CYTOSOLIC"/>
    <property type="match status" value="1"/>
</dbReference>